<keyword evidence="3" id="KW-1185">Reference proteome</keyword>
<name>A0ABD2NH12_9CUCU</name>
<evidence type="ECO:0000313" key="3">
    <source>
        <dbReference type="Proteomes" id="UP001516400"/>
    </source>
</evidence>
<dbReference type="AlphaFoldDB" id="A0ABD2NH12"/>
<feature type="compositionally biased region" description="Polar residues" evidence="1">
    <location>
        <begin position="86"/>
        <end position="95"/>
    </location>
</feature>
<accession>A0ABD2NH12</accession>
<sequence>MLHKKIKEKMQSAYSYHVIANPSHKRKVGSKALNFSVDIRNNLQAEANICRCALGEEDEQENGPRPRREDYRRTRVKREEEERDQLSQWAVNNTNDADGDAGHHDHHTALITLELTTRKCD</sequence>
<dbReference type="EMBL" id="JABFTP020000103">
    <property type="protein sequence ID" value="KAL3277834.1"/>
    <property type="molecule type" value="Genomic_DNA"/>
</dbReference>
<reference evidence="2 3" key="1">
    <citation type="journal article" date="2021" name="BMC Biol.">
        <title>Horizontally acquired antibacterial genes associated with adaptive radiation of ladybird beetles.</title>
        <authorList>
            <person name="Li H.S."/>
            <person name="Tang X.F."/>
            <person name="Huang Y.H."/>
            <person name="Xu Z.Y."/>
            <person name="Chen M.L."/>
            <person name="Du X.Y."/>
            <person name="Qiu B.Y."/>
            <person name="Chen P.T."/>
            <person name="Zhang W."/>
            <person name="Slipinski A."/>
            <person name="Escalona H.E."/>
            <person name="Waterhouse R.M."/>
            <person name="Zwick A."/>
            <person name="Pang H."/>
        </authorList>
    </citation>
    <scope>NUCLEOTIDE SEQUENCE [LARGE SCALE GENOMIC DNA]</scope>
    <source>
        <strain evidence="2">SYSU2018</strain>
    </source>
</reference>
<comment type="caution">
    <text evidence="2">The sequence shown here is derived from an EMBL/GenBank/DDBJ whole genome shotgun (WGS) entry which is preliminary data.</text>
</comment>
<organism evidence="2 3">
    <name type="scientific">Cryptolaemus montrouzieri</name>
    <dbReference type="NCBI Taxonomy" id="559131"/>
    <lineage>
        <taxon>Eukaryota</taxon>
        <taxon>Metazoa</taxon>
        <taxon>Ecdysozoa</taxon>
        <taxon>Arthropoda</taxon>
        <taxon>Hexapoda</taxon>
        <taxon>Insecta</taxon>
        <taxon>Pterygota</taxon>
        <taxon>Neoptera</taxon>
        <taxon>Endopterygota</taxon>
        <taxon>Coleoptera</taxon>
        <taxon>Polyphaga</taxon>
        <taxon>Cucujiformia</taxon>
        <taxon>Coccinelloidea</taxon>
        <taxon>Coccinellidae</taxon>
        <taxon>Scymninae</taxon>
        <taxon>Scymnini</taxon>
        <taxon>Cryptolaemus</taxon>
    </lineage>
</organism>
<proteinExistence type="predicted"/>
<evidence type="ECO:0000313" key="2">
    <source>
        <dbReference type="EMBL" id="KAL3277834.1"/>
    </source>
</evidence>
<protein>
    <submittedName>
        <fullName evidence="2">Uncharacterized protein</fullName>
    </submittedName>
</protein>
<feature type="region of interest" description="Disordered" evidence="1">
    <location>
        <begin position="55"/>
        <end position="104"/>
    </location>
</feature>
<evidence type="ECO:0000256" key="1">
    <source>
        <dbReference type="SAM" id="MobiDB-lite"/>
    </source>
</evidence>
<feature type="compositionally biased region" description="Basic and acidic residues" evidence="1">
    <location>
        <begin position="62"/>
        <end position="80"/>
    </location>
</feature>
<gene>
    <name evidence="2" type="ORF">HHI36_013176</name>
</gene>
<dbReference type="Proteomes" id="UP001516400">
    <property type="component" value="Unassembled WGS sequence"/>
</dbReference>